<dbReference type="NCBIfam" id="TIGR03639">
    <property type="entry name" value="cas1_NMENI"/>
    <property type="match status" value="1"/>
</dbReference>
<dbReference type="Proteomes" id="UP000321773">
    <property type="component" value="Unassembled WGS sequence"/>
</dbReference>
<keyword evidence="2 10" id="KW-0479">Metal-binding</keyword>
<dbReference type="EMBL" id="FPAI01000011">
    <property type="protein sequence ID" value="SFS82352.1"/>
    <property type="molecule type" value="Genomic_DNA"/>
</dbReference>
<protein>
    <recommendedName>
        <fullName evidence="10">CRISPR-associated endonuclease Cas1</fullName>
        <ecNumber evidence="10">3.1.-.-</ecNumber>
    </recommendedName>
</protein>
<dbReference type="GO" id="GO:0046872">
    <property type="term" value="F:metal ion binding"/>
    <property type="evidence" value="ECO:0007669"/>
    <property type="project" value="UniProtKB-UniRule"/>
</dbReference>
<dbReference type="GO" id="GO:0016787">
    <property type="term" value="F:hydrolase activity"/>
    <property type="evidence" value="ECO:0007669"/>
    <property type="project" value="UniProtKB-KW"/>
</dbReference>
<evidence type="ECO:0000256" key="1">
    <source>
        <dbReference type="ARBA" id="ARBA00022722"/>
    </source>
</evidence>
<keyword evidence="1 10" id="KW-0540">Nuclease</keyword>
<dbReference type="Gene3D" id="1.20.120.920">
    <property type="entry name" value="CRISPR-associated endonuclease Cas1, C-terminal domain"/>
    <property type="match status" value="1"/>
</dbReference>
<evidence type="ECO:0000256" key="5">
    <source>
        <dbReference type="ARBA" id="ARBA00022842"/>
    </source>
</evidence>
<dbReference type="PANTHER" id="PTHR34353:SF2">
    <property type="entry name" value="CRISPR-ASSOCIATED ENDONUCLEASE CAS1 1"/>
    <property type="match status" value="1"/>
</dbReference>
<evidence type="ECO:0000313" key="13">
    <source>
        <dbReference type="Proteomes" id="UP000199139"/>
    </source>
</evidence>
<dbReference type="GO" id="GO:0051607">
    <property type="term" value="P:defense response to virus"/>
    <property type="evidence" value="ECO:0007669"/>
    <property type="project" value="UniProtKB-UniRule"/>
</dbReference>
<dbReference type="InterPro" id="IPR002729">
    <property type="entry name" value="CRISPR-assoc_Cas1"/>
</dbReference>
<accession>A0A1I6SZM7</accession>
<evidence type="ECO:0000256" key="9">
    <source>
        <dbReference type="ARBA" id="ARBA00038592"/>
    </source>
</evidence>
<comment type="similarity">
    <text evidence="10">Belongs to the CRISPR-associated endonuclease Cas1 family.</text>
</comment>
<dbReference type="InterPro" id="IPR042211">
    <property type="entry name" value="CRISPR-assoc_Cas1_N"/>
</dbReference>
<keyword evidence="6 10" id="KW-0051">Antiviral defense</keyword>
<evidence type="ECO:0000256" key="6">
    <source>
        <dbReference type="ARBA" id="ARBA00023118"/>
    </source>
</evidence>
<dbReference type="InterPro" id="IPR019855">
    <property type="entry name" value="CRISPR-assoc_Cas1_NMENI"/>
</dbReference>
<dbReference type="OrthoDB" id="9803119at2"/>
<dbReference type="InterPro" id="IPR050646">
    <property type="entry name" value="Cas1"/>
</dbReference>
<keyword evidence="5 10" id="KW-0460">Magnesium</keyword>
<dbReference type="HAMAP" id="MF_01470">
    <property type="entry name" value="Cas1"/>
    <property type="match status" value="1"/>
</dbReference>
<dbReference type="PANTHER" id="PTHR34353">
    <property type="entry name" value="CRISPR-ASSOCIATED ENDONUCLEASE CAS1 1"/>
    <property type="match status" value="1"/>
</dbReference>
<evidence type="ECO:0000256" key="2">
    <source>
        <dbReference type="ARBA" id="ARBA00022723"/>
    </source>
</evidence>
<dbReference type="EMBL" id="BJWJ01000010">
    <property type="protein sequence ID" value="GEM04250.1"/>
    <property type="molecule type" value="Genomic_DNA"/>
</dbReference>
<proteinExistence type="inferred from homology"/>
<keyword evidence="3 10" id="KW-0255">Endonuclease</keyword>
<comment type="subunit">
    <text evidence="9 10">Homodimer, forms a heterotetramer with a Cas2 homodimer.</text>
</comment>
<keyword evidence="4 10" id="KW-0378">Hydrolase</keyword>
<evidence type="ECO:0000256" key="10">
    <source>
        <dbReference type="HAMAP-Rule" id="MF_01470"/>
    </source>
</evidence>
<comment type="cofactor">
    <cofactor evidence="10">
        <name>Mg(2+)</name>
        <dbReference type="ChEBI" id="CHEBI:18420"/>
    </cofactor>
    <cofactor evidence="10">
        <name>Mn(2+)</name>
        <dbReference type="ChEBI" id="CHEBI:29035"/>
    </cofactor>
</comment>
<evidence type="ECO:0000256" key="7">
    <source>
        <dbReference type="ARBA" id="ARBA00023125"/>
    </source>
</evidence>
<evidence type="ECO:0000256" key="8">
    <source>
        <dbReference type="ARBA" id="ARBA00023211"/>
    </source>
</evidence>
<evidence type="ECO:0000256" key="3">
    <source>
        <dbReference type="ARBA" id="ARBA00022759"/>
    </source>
</evidence>
<dbReference type="GO" id="GO:0043571">
    <property type="term" value="P:maintenance of CRISPR repeat elements"/>
    <property type="evidence" value="ECO:0007669"/>
    <property type="project" value="UniProtKB-UniRule"/>
</dbReference>
<dbReference type="Proteomes" id="UP000199139">
    <property type="component" value="Unassembled WGS sequence"/>
</dbReference>
<dbReference type="GO" id="GO:0004520">
    <property type="term" value="F:DNA endonuclease activity"/>
    <property type="evidence" value="ECO:0007669"/>
    <property type="project" value="InterPro"/>
</dbReference>
<feature type="binding site" evidence="10">
    <location>
        <position position="219"/>
    </location>
    <ligand>
        <name>Mn(2+)</name>
        <dbReference type="ChEBI" id="CHEBI:29035"/>
    </ligand>
</feature>
<dbReference type="NCBIfam" id="TIGR00287">
    <property type="entry name" value="cas1"/>
    <property type="match status" value="1"/>
</dbReference>
<comment type="function">
    <text evidence="10">CRISPR (clustered regularly interspaced short palindromic repeat), is an adaptive immune system that provides protection against mobile genetic elements (viruses, transposable elements and conjugative plasmids). CRISPR clusters contain spacers, sequences complementary to antecedent mobile elements, and target invading nucleic acids. CRISPR clusters are transcribed and processed into CRISPR RNA (crRNA). Acts as a dsDNA endonuclease. Involved in the integration of spacer DNA into the CRISPR cassette.</text>
</comment>
<reference evidence="12 13" key="1">
    <citation type="submission" date="2016-10" db="EMBL/GenBank/DDBJ databases">
        <authorList>
            <person name="de Groot N.N."/>
        </authorList>
    </citation>
    <scope>NUCLEOTIDE SEQUENCE [LARGE SCALE GENOMIC DNA]</scope>
    <source>
        <strain evidence="12 13">DSM 17074</strain>
    </source>
</reference>
<dbReference type="CDD" id="cd09720">
    <property type="entry name" value="Cas1_II"/>
    <property type="match status" value="1"/>
</dbReference>
<dbReference type="AlphaFoldDB" id="A0A1I6SZM7"/>
<dbReference type="EC" id="3.1.-.-" evidence="10"/>
<sequence>MGWRTVVVNQHSKLAYKNNALLFKTSEKQEVIHLSEIDILILETTDITLTTMLLKRLVDENILVIFCDDKRLPSAKLMPYFGRHDSSLQLAKQVIWEEETRQTVWTEIIAQKILNQHLYLREIEHYDKSQSILRLYDGLELFDPTNREGHAARIYFQSLFDNSFSRELQTTVNAALDYGYTLLLSVFAREIVKAGCLTQIGMKHMNQFNDFNLASDIMEPFRPLVDQIVFEHREKEFMQIKRQLFKLFTNNYVYNFQQMYLTNIVQDYTKKVIKVLNGEAELTDIPVFKV</sequence>
<reference evidence="11 14" key="2">
    <citation type="submission" date="2019-07" db="EMBL/GenBank/DDBJ databases">
        <title>Whole genome shotgun sequence of Halolactibacillus miurensis NBRC 100873.</title>
        <authorList>
            <person name="Hosoyama A."/>
            <person name="Uohara A."/>
            <person name="Ohji S."/>
            <person name="Ichikawa N."/>
        </authorList>
    </citation>
    <scope>NUCLEOTIDE SEQUENCE [LARGE SCALE GENOMIC DNA]</scope>
    <source>
        <strain evidence="11 14">NBRC 100873</strain>
    </source>
</reference>
<organism evidence="12 13">
    <name type="scientific">Halolactibacillus miurensis</name>
    <dbReference type="NCBI Taxonomy" id="306541"/>
    <lineage>
        <taxon>Bacteria</taxon>
        <taxon>Bacillati</taxon>
        <taxon>Bacillota</taxon>
        <taxon>Bacilli</taxon>
        <taxon>Bacillales</taxon>
        <taxon>Bacillaceae</taxon>
        <taxon>Halolactibacillus</taxon>
    </lineage>
</organism>
<dbReference type="GO" id="GO:0003677">
    <property type="term" value="F:DNA binding"/>
    <property type="evidence" value="ECO:0007669"/>
    <property type="project" value="UniProtKB-KW"/>
</dbReference>
<evidence type="ECO:0000313" key="14">
    <source>
        <dbReference type="Proteomes" id="UP000321773"/>
    </source>
</evidence>
<dbReference type="Gene3D" id="3.100.10.20">
    <property type="entry name" value="CRISPR-associated endonuclease Cas1, N-terminal domain"/>
    <property type="match status" value="1"/>
</dbReference>
<dbReference type="STRING" id="306541.SAMN05421668_11177"/>
<dbReference type="InterPro" id="IPR042206">
    <property type="entry name" value="CRISPR-assoc_Cas1_C"/>
</dbReference>
<keyword evidence="8 10" id="KW-0464">Manganese</keyword>
<dbReference type="RefSeq" id="WP_089854325.1">
    <property type="nucleotide sequence ID" value="NZ_BJWJ01000010.1"/>
</dbReference>
<keyword evidence="14" id="KW-1185">Reference proteome</keyword>
<keyword evidence="7 10" id="KW-0238">DNA-binding</keyword>
<feature type="binding site" evidence="10">
    <location>
        <position position="204"/>
    </location>
    <ligand>
        <name>Mn(2+)</name>
        <dbReference type="ChEBI" id="CHEBI:29035"/>
    </ligand>
</feature>
<evidence type="ECO:0000313" key="12">
    <source>
        <dbReference type="EMBL" id="SFS82352.1"/>
    </source>
</evidence>
<evidence type="ECO:0000313" key="11">
    <source>
        <dbReference type="EMBL" id="GEM04250.1"/>
    </source>
</evidence>
<feature type="binding site" evidence="10">
    <location>
        <position position="148"/>
    </location>
    <ligand>
        <name>Mn(2+)</name>
        <dbReference type="ChEBI" id="CHEBI:29035"/>
    </ligand>
</feature>
<dbReference type="Pfam" id="PF01867">
    <property type="entry name" value="Cas_Cas1"/>
    <property type="match status" value="1"/>
</dbReference>
<evidence type="ECO:0000256" key="4">
    <source>
        <dbReference type="ARBA" id="ARBA00022801"/>
    </source>
</evidence>
<name>A0A1I6SZM7_9BACI</name>
<gene>
    <name evidence="10 11" type="primary">cas1</name>
    <name evidence="11" type="ORF">HMI01_12380</name>
    <name evidence="12" type="ORF">SAMN05421668_11177</name>
</gene>